<proteinExistence type="predicted"/>
<evidence type="ECO:0000259" key="3">
    <source>
        <dbReference type="PROSITE" id="PS50977"/>
    </source>
</evidence>
<accession>A0A1G8XGJ1</accession>
<reference evidence="5" key="1">
    <citation type="submission" date="2016-10" db="EMBL/GenBank/DDBJ databases">
        <authorList>
            <person name="Varghese N."/>
            <person name="Submissions S."/>
        </authorList>
    </citation>
    <scope>NUCLEOTIDE SEQUENCE [LARGE SCALE GENOMIC DNA]</scope>
    <source>
        <strain evidence="5">DSM 23317</strain>
    </source>
</reference>
<dbReference type="InterPro" id="IPR001647">
    <property type="entry name" value="HTH_TetR"/>
</dbReference>
<dbReference type="Pfam" id="PF00440">
    <property type="entry name" value="TetR_N"/>
    <property type="match status" value="1"/>
</dbReference>
<sequence>MSKSDLYKVRETRILLAALNTASSKGALDFRMADVARAAECSVGTLYGHFISKEDMMAALVQVGLGRRSEFAKKVNAIELSGLERFVSLLVLEQQRLAHDDILAQLELLVCYSDLWRRAADKRVAALRDASEEFDQQLDAALIEADGEGFRISDEQRARLIARGRAAVLGAQLQTSRQTLVPCGVMTNDGEFYNVLADIVRCANGPVMEGSEWLQKCQGALELGRELIEQPVFGLDAA</sequence>
<dbReference type="SUPFAM" id="SSF46689">
    <property type="entry name" value="Homeodomain-like"/>
    <property type="match status" value="1"/>
</dbReference>
<dbReference type="EMBL" id="FNEM01000015">
    <property type="protein sequence ID" value="SDJ89556.1"/>
    <property type="molecule type" value="Genomic_DNA"/>
</dbReference>
<organism evidence="4 5">
    <name type="scientific">Ferrimonas sediminum</name>
    <dbReference type="NCBI Taxonomy" id="718193"/>
    <lineage>
        <taxon>Bacteria</taxon>
        <taxon>Pseudomonadati</taxon>
        <taxon>Pseudomonadota</taxon>
        <taxon>Gammaproteobacteria</taxon>
        <taxon>Alteromonadales</taxon>
        <taxon>Ferrimonadaceae</taxon>
        <taxon>Ferrimonas</taxon>
    </lineage>
</organism>
<dbReference type="PANTHER" id="PTHR30055:SF226">
    <property type="entry name" value="HTH-TYPE TRANSCRIPTIONAL REGULATOR PKSA"/>
    <property type="match status" value="1"/>
</dbReference>
<feature type="DNA-binding region" description="H-T-H motif" evidence="2">
    <location>
        <begin position="31"/>
        <end position="50"/>
    </location>
</feature>
<dbReference type="InterPro" id="IPR050109">
    <property type="entry name" value="HTH-type_TetR-like_transc_reg"/>
</dbReference>
<keyword evidence="1 2" id="KW-0238">DNA-binding</keyword>
<dbReference type="GO" id="GO:0003700">
    <property type="term" value="F:DNA-binding transcription factor activity"/>
    <property type="evidence" value="ECO:0007669"/>
    <property type="project" value="TreeGrafter"/>
</dbReference>
<feature type="domain" description="HTH tetR-type" evidence="3">
    <location>
        <begin position="8"/>
        <end position="68"/>
    </location>
</feature>
<keyword evidence="5" id="KW-1185">Reference proteome</keyword>
<dbReference type="AlphaFoldDB" id="A0A1G8XGJ1"/>
<evidence type="ECO:0000313" key="5">
    <source>
        <dbReference type="Proteomes" id="UP000199527"/>
    </source>
</evidence>
<gene>
    <name evidence="4" type="ORF">SAMN04488540_11527</name>
</gene>
<name>A0A1G8XGJ1_9GAMM</name>
<evidence type="ECO:0000256" key="1">
    <source>
        <dbReference type="ARBA" id="ARBA00023125"/>
    </source>
</evidence>
<dbReference type="Proteomes" id="UP000199527">
    <property type="component" value="Unassembled WGS sequence"/>
</dbReference>
<dbReference type="InterPro" id="IPR009057">
    <property type="entry name" value="Homeodomain-like_sf"/>
</dbReference>
<dbReference type="Gene3D" id="1.10.357.10">
    <property type="entry name" value="Tetracycline Repressor, domain 2"/>
    <property type="match status" value="1"/>
</dbReference>
<evidence type="ECO:0000313" key="4">
    <source>
        <dbReference type="EMBL" id="SDJ89556.1"/>
    </source>
</evidence>
<dbReference type="GO" id="GO:0000976">
    <property type="term" value="F:transcription cis-regulatory region binding"/>
    <property type="evidence" value="ECO:0007669"/>
    <property type="project" value="TreeGrafter"/>
</dbReference>
<dbReference type="OrthoDB" id="63332at2"/>
<protein>
    <submittedName>
        <fullName evidence="4">DNA-binding transcriptional regulator, AcrR family</fullName>
    </submittedName>
</protein>
<dbReference type="RefSeq" id="WP_090366927.1">
    <property type="nucleotide sequence ID" value="NZ_FNEM01000015.1"/>
</dbReference>
<dbReference type="PANTHER" id="PTHR30055">
    <property type="entry name" value="HTH-TYPE TRANSCRIPTIONAL REGULATOR RUTR"/>
    <property type="match status" value="1"/>
</dbReference>
<evidence type="ECO:0000256" key="2">
    <source>
        <dbReference type="PROSITE-ProRule" id="PRU00335"/>
    </source>
</evidence>
<dbReference type="PROSITE" id="PS50977">
    <property type="entry name" value="HTH_TETR_2"/>
    <property type="match status" value="1"/>
</dbReference>